<name>A0A9N9WS24_9DIPT</name>
<keyword evidence="2" id="KW-1185">Reference proteome</keyword>
<dbReference type="EMBL" id="OU895879">
    <property type="protein sequence ID" value="CAG9806838.1"/>
    <property type="molecule type" value="Genomic_DNA"/>
</dbReference>
<dbReference type="SUPFAM" id="SSF48371">
    <property type="entry name" value="ARM repeat"/>
    <property type="match status" value="1"/>
</dbReference>
<organism evidence="1 2">
    <name type="scientific">Chironomus riparius</name>
    <dbReference type="NCBI Taxonomy" id="315576"/>
    <lineage>
        <taxon>Eukaryota</taxon>
        <taxon>Metazoa</taxon>
        <taxon>Ecdysozoa</taxon>
        <taxon>Arthropoda</taxon>
        <taxon>Hexapoda</taxon>
        <taxon>Insecta</taxon>
        <taxon>Pterygota</taxon>
        <taxon>Neoptera</taxon>
        <taxon>Endopterygota</taxon>
        <taxon>Diptera</taxon>
        <taxon>Nematocera</taxon>
        <taxon>Chironomoidea</taxon>
        <taxon>Chironomidae</taxon>
        <taxon>Chironominae</taxon>
        <taxon>Chironomus</taxon>
    </lineage>
</organism>
<dbReference type="PANTHER" id="PTHR21207">
    <property type="entry name" value="PARKIN COREGULATED GENE PROTEIN PARK2 COREGULATED"/>
    <property type="match status" value="1"/>
</dbReference>
<sequence length="237" mass="27070">MIENKACQGPNLQKKRIVAPFSMSAYQKNTMVFPPSKINVYEERMTYTSKFRVLYLRGDIPCVRSYCKKDEGSFISWKVDSLRDLDYSYYLPIFFDGLCEAAFPYNFIARYAIHDLLNAASDKILPVIPKLIIPIKNALNTKNCDIIMTTLRIIHHMCICDPCVAEALVPFYRQLLPTFNLFRDFNSKLSGGIDYDRSGRVGDVIDETLSVLEAYGGPDAFINIKYCIPTYESCANN</sequence>
<dbReference type="GO" id="GO:0030544">
    <property type="term" value="F:Hsp70 protein binding"/>
    <property type="evidence" value="ECO:0007669"/>
    <property type="project" value="TreeGrafter"/>
</dbReference>
<dbReference type="Pfam" id="PF10274">
    <property type="entry name" value="ParcG"/>
    <property type="match status" value="1"/>
</dbReference>
<dbReference type="OrthoDB" id="5954824at2759"/>
<dbReference type="PANTHER" id="PTHR21207:SF2">
    <property type="entry name" value="PARKIN COREGULATED GENE PROTEIN"/>
    <property type="match status" value="1"/>
</dbReference>
<reference evidence="1" key="1">
    <citation type="submission" date="2022-01" db="EMBL/GenBank/DDBJ databases">
        <authorList>
            <person name="King R."/>
        </authorList>
    </citation>
    <scope>NUCLEOTIDE SEQUENCE</scope>
</reference>
<dbReference type="InterPro" id="IPR016024">
    <property type="entry name" value="ARM-type_fold"/>
</dbReference>
<accession>A0A9N9WS24</accession>
<evidence type="ECO:0000313" key="2">
    <source>
        <dbReference type="Proteomes" id="UP001153620"/>
    </source>
</evidence>
<dbReference type="InterPro" id="IPR019399">
    <property type="entry name" value="Parkin_co-regulated_protein"/>
</dbReference>
<protein>
    <submittedName>
        <fullName evidence="1">Uncharacterized protein</fullName>
    </submittedName>
</protein>
<gene>
    <name evidence="1" type="ORF">CHIRRI_LOCUS9692</name>
</gene>
<dbReference type="AlphaFoldDB" id="A0A9N9WS24"/>
<dbReference type="GO" id="GO:0051879">
    <property type="term" value="F:Hsp90 protein binding"/>
    <property type="evidence" value="ECO:0007669"/>
    <property type="project" value="TreeGrafter"/>
</dbReference>
<evidence type="ECO:0000313" key="1">
    <source>
        <dbReference type="EMBL" id="CAG9806838.1"/>
    </source>
</evidence>
<reference evidence="1" key="2">
    <citation type="submission" date="2022-10" db="EMBL/GenBank/DDBJ databases">
        <authorList>
            <consortium name="ENA_rothamsted_submissions"/>
            <consortium name="culmorum"/>
            <person name="King R."/>
        </authorList>
    </citation>
    <scope>NUCLEOTIDE SEQUENCE</scope>
</reference>
<proteinExistence type="predicted"/>
<dbReference type="Proteomes" id="UP001153620">
    <property type="component" value="Chromosome 3"/>
</dbReference>